<accession>A0A8E4ZF94</accession>
<keyword evidence="2" id="KW-1185">Reference proteome</keyword>
<dbReference type="Proteomes" id="UP000693706">
    <property type="component" value="Segment"/>
</dbReference>
<protein>
    <submittedName>
        <fullName evidence="1">Uncharacterized protein</fullName>
    </submittedName>
</protein>
<dbReference type="EMBL" id="MT732457">
    <property type="protein sequence ID" value="QQV90419.1"/>
    <property type="molecule type" value="Genomic_DNA"/>
</dbReference>
<gene>
    <name evidence="1" type="ORF">Harreka1_12</name>
</gene>
<evidence type="ECO:0000313" key="2">
    <source>
        <dbReference type="Proteomes" id="UP000693706"/>
    </source>
</evidence>
<proteinExistence type="predicted"/>
<sequence length="350" mass="38706">MIKYNNRGKHTSQNLVDYLLSFNTTSTWSTVGVGTSSVVLTDYFDGTGCLKINNTEYSNTNLVASNATQSTVIDRDGTYDFSMYLKKSLEQDMGVKVEIFKNAASVYSDEFVFSEDDVNNWTSFITNENFSFVKADVITFIFTLLSDETSTIEDVSLFVDGLHLYNKERNQLEAPIYVAPVEESETIDNQLKNEKGFGFYVDSLTTPTITIGTSWTELVIDALGANVTNSLPLDIRGVSELIDSGIIQPIASGDDYGGRLDITVDSKTGSPNYLEVIIDFAGSTPDTLRAFTGYIQQGKTPPFRQSLALDFFTGDTFLANGGKIYARTDSGSWTISTRNIKISRISKIYN</sequence>
<evidence type="ECO:0000313" key="1">
    <source>
        <dbReference type="EMBL" id="QQV90419.1"/>
    </source>
</evidence>
<name>A0A8E4ZF94_9CAUD</name>
<organism evidence="1 2">
    <name type="scientific">Olleya phage Harreka_1</name>
    <dbReference type="NCBI Taxonomy" id="2745673"/>
    <lineage>
        <taxon>Viruses</taxon>
        <taxon>Duplodnaviria</taxon>
        <taxon>Heunggongvirae</taxon>
        <taxon>Uroviricota</taxon>
        <taxon>Caudoviricetes</taxon>
        <taxon>Aggregaviridae</taxon>
        <taxon>Harrekavirus</taxon>
        <taxon>Harrekavirus harreka</taxon>
    </lineage>
</organism>
<reference evidence="1" key="1">
    <citation type="submission" date="2020-07" db="EMBL/GenBank/DDBJ databases">
        <title>Highly diverse flavobacterial phages as mortality factor during North Sea spring blooms.</title>
        <authorList>
            <person name="Bartlau N."/>
            <person name="Wichels A."/>
            <person name="Krohne G."/>
            <person name="Adriaenssens E.M."/>
            <person name="Heins A."/>
            <person name="Fuchs B.M."/>
            <person name="Amann R."/>
            <person name="Moraru C."/>
        </authorList>
    </citation>
    <scope>NUCLEOTIDE SEQUENCE</scope>
</reference>